<evidence type="ECO:0000313" key="3">
    <source>
        <dbReference type="Proteomes" id="UP001605036"/>
    </source>
</evidence>
<name>A0ABD1YVV1_9MARC</name>
<gene>
    <name evidence="2" type="ORF">R1flu_006307</name>
</gene>
<dbReference type="AlphaFoldDB" id="A0ABD1YVV1"/>
<evidence type="ECO:0000313" key="2">
    <source>
        <dbReference type="EMBL" id="KAL2634828.1"/>
    </source>
</evidence>
<accession>A0ABD1YVV1</accession>
<protein>
    <submittedName>
        <fullName evidence="2">Uncharacterized protein</fullName>
    </submittedName>
</protein>
<feature type="region of interest" description="Disordered" evidence="1">
    <location>
        <begin position="36"/>
        <end position="65"/>
    </location>
</feature>
<reference evidence="2 3" key="1">
    <citation type="submission" date="2024-09" db="EMBL/GenBank/DDBJ databases">
        <title>Chromosome-scale assembly of Riccia fluitans.</title>
        <authorList>
            <person name="Paukszto L."/>
            <person name="Sawicki J."/>
            <person name="Karawczyk K."/>
            <person name="Piernik-Szablinska J."/>
            <person name="Szczecinska M."/>
            <person name="Mazdziarz M."/>
        </authorList>
    </citation>
    <scope>NUCLEOTIDE SEQUENCE [LARGE SCALE GENOMIC DNA]</scope>
    <source>
        <strain evidence="2">Rf_01</strain>
        <tissue evidence="2">Aerial parts of the thallus</tissue>
    </source>
</reference>
<organism evidence="2 3">
    <name type="scientific">Riccia fluitans</name>
    <dbReference type="NCBI Taxonomy" id="41844"/>
    <lineage>
        <taxon>Eukaryota</taxon>
        <taxon>Viridiplantae</taxon>
        <taxon>Streptophyta</taxon>
        <taxon>Embryophyta</taxon>
        <taxon>Marchantiophyta</taxon>
        <taxon>Marchantiopsida</taxon>
        <taxon>Marchantiidae</taxon>
        <taxon>Marchantiales</taxon>
        <taxon>Ricciaceae</taxon>
        <taxon>Riccia</taxon>
    </lineage>
</organism>
<feature type="compositionally biased region" description="Acidic residues" evidence="1">
    <location>
        <begin position="42"/>
        <end position="55"/>
    </location>
</feature>
<dbReference type="Proteomes" id="UP001605036">
    <property type="component" value="Unassembled WGS sequence"/>
</dbReference>
<sequence>MTQRKLKKSSKGECGEKLRYDIASLVLIEGGNDVEGGKLLSEDEEHEDDEQVNEDSDLKLKKPPKKAYGSRCEWWISALLRRIHEADKGAIIDDDVFVDPT</sequence>
<evidence type="ECO:0000256" key="1">
    <source>
        <dbReference type="SAM" id="MobiDB-lite"/>
    </source>
</evidence>
<dbReference type="EMBL" id="JBHFFA010000003">
    <property type="protein sequence ID" value="KAL2634828.1"/>
    <property type="molecule type" value="Genomic_DNA"/>
</dbReference>
<proteinExistence type="predicted"/>
<keyword evidence="3" id="KW-1185">Reference proteome</keyword>
<comment type="caution">
    <text evidence="2">The sequence shown here is derived from an EMBL/GenBank/DDBJ whole genome shotgun (WGS) entry which is preliminary data.</text>
</comment>